<keyword evidence="2" id="KW-1185">Reference proteome</keyword>
<protein>
    <submittedName>
        <fullName evidence="1">Uncharacterized protein</fullName>
    </submittedName>
</protein>
<dbReference type="EMBL" id="KZ452270">
    <property type="protein sequence ID" value="PKA48709.1"/>
    <property type="molecule type" value="Genomic_DNA"/>
</dbReference>
<sequence length="90" mass="10120">MFGASQISCMTDVFSSPSYIKHDVSQLYLSLSACSGRTVFNAACFFQTRKPRARMLQPLQVPIRRGPQKDKLFTHCFQPLQWPTVVGPPA</sequence>
<dbReference type="Proteomes" id="UP000236161">
    <property type="component" value="Unassembled WGS sequence"/>
</dbReference>
<evidence type="ECO:0000313" key="1">
    <source>
        <dbReference type="EMBL" id="PKA48709.1"/>
    </source>
</evidence>
<evidence type="ECO:0000313" key="2">
    <source>
        <dbReference type="Proteomes" id="UP000236161"/>
    </source>
</evidence>
<name>A0A2H9ZZH5_9ASPA</name>
<proteinExistence type="predicted"/>
<organism evidence="1 2">
    <name type="scientific">Apostasia shenzhenica</name>
    <dbReference type="NCBI Taxonomy" id="1088818"/>
    <lineage>
        <taxon>Eukaryota</taxon>
        <taxon>Viridiplantae</taxon>
        <taxon>Streptophyta</taxon>
        <taxon>Embryophyta</taxon>
        <taxon>Tracheophyta</taxon>
        <taxon>Spermatophyta</taxon>
        <taxon>Magnoliopsida</taxon>
        <taxon>Liliopsida</taxon>
        <taxon>Asparagales</taxon>
        <taxon>Orchidaceae</taxon>
        <taxon>Apostasioideae</taxon>
        <taxon>Apostasia</taxon>
    </lineage>
</organism>
<accession>A0A2H9ZZH5</accession>
<reference evidence="1 2" key="1">
    <citation type="journal article" date="2017" name="Nature">
        <title>The Apostasia genome and the evolution of orchids.</title>
        <authorList>
            <person name="Zhang G.Q."/>
            <person name="Liu K.W."/>
            <person name="Li Z."/>
            <person name="Lohaus R."/>
            <person name="Hsiao Y.Y."/>
            <person name="Niu S.C."/>
            <person name="Wang J.Y."/>
            <person name="Lin Y.C."/>
            <person name="Xu Q."/>
            <person name="Chen L.J."/>
            <person name="Yoshida K."/>
            <person name="Fujiwara S."/>
            <person name="Wang Z.W."/>
            <person name="Zhang Y.Q."/>
            <person name="Mitsuda N."/>
            <person name="Wang M."/>
            <person name="Liu G.H."/>
            <person name="Pecoraro L."/>
            <person name="Huang H.X."/>
            <person name="Xiao X.J."/>
            <person name="Lin M."/>
            <person name="Wu X.Y."/>
            <person name="Wu W.L."/>
            <person name="Chen Y.Y."/>
            <person name="Chang S.B."/>
            <person name="Sakamoto S."/>
            <person name="Ohme-Takagi M."/>
            <person name="Yagi M."/>
            <person name="Zeng S.J."/>
            <person name="Shen C.Y."/>
            <person name="Yeh C.M."/>
            <person name="Luo Y.B."/>
            <person name="Tsai W.C."/>
            <person name="Van de Peer Y."/>
            <person name="Liu Z.J."/>
        </authorList>
    </citation>
    <scope>NUCLEOTIDE SEQUENCE [LARGE SCALE GENOMIC DNA]</scope>
    <source>
        <strain evidence="2">cv. Shenzhen</strain>
        <tissue evidence="1">Stem</tissue>
    </source>
</reference>
<gene>
    <name evidence="1" type="ORF">AXF42_Ash018526</name>
</gene>
<dbReference type="AlphaFoldDB" id="A0A2H9ZZH5"/>